<dbReference type="EMBL" id="CP027665">
    <property type="protein sequence ID" value="AVO36342.1"/>
    <property type="molecule type" value="Genomic_DNA"/>
</dbReference>
<dbReference type="InterPro" id="IPR036388">
    <property type="entry name" value="WH-like_DNA-bd_sf"/>
</dbReference>
<dbReference type="InterPro" id="IPR013225">
    <property type="entry name" value="PaaX_C"/>
</dbReference>
<dbReference type="Pfam" id="PF07848">
    <property type="entry name" value="PaaX"/>
    <property type="match status" value="1"/>
</dbReference>
<evidence type="ECO:0000313" key="3">
    <source>
        <dbReference type="EMBL" id="AVO36342.1"/>
    </source>
</evidence>
<dbReference type="Pfam" id="PF08223">
    <property type="entry name" value="PaaX_C"/>
    <property type="match status" value="1"/>
</dbReference>
<dbReference type="RefSeq" id="WP_106470657.1">
    <property type="nucleotide sequence ID" value="NZ_CP027665.1"/>
</dbReference>
<keyword evidence="4" id="KW-1185">Reference proteome</keyword>
<dbReference type="Proteomes" id="UP000237655">
    <property type="component" value="Chromosome"/>
</dbReference>
<dbReference type="PANTHER" id="PTHR30319">
    <property type="entry name" value="PHENYLACETIC ACID REGULATOR-RELATED TRANSCRIPTIONAL REPRESSOR"/>
    <property type="match status" value="1"/>
</dbReference>
<proteinExistence type="predicted"/>
<evidence type="ECO:0000259" key="2">
    <source>
        <dbReference type="Pfam" id="PF08223"/>
    </source>
</evidence>
<protein>
    <submittedName>
        <fullName evidence="3">PaaX family transcriptional regulator</fullName>
    </submittedName>
</protein>
<evidence type="ECO:0000259" key="1">
    <source>
        <dbReference type="Pfam" id="PF07848"/>
    </source>
</evidence>
<dbReference type="GO" id="GO:0006351">
    <property type="term" value="P:DNA-templated transcription"/>
    <property type="evidence" value="ECO:0007669"/>
    <property type="project" value="TreeGrafter"/>
</dbReference>
<dbReference type="KEGG" id="thas:C6Y53_00530"/>
<dbReference type="InterPro" id="IPR036390">
    <property type="entry name" value="WH_DNA-bd_sf"/>
</dbReference>
<dbReference type="InterPro" id="IPR012906">
    <property type="entry name" value="PaaX-like_N"/>
</dbReference>
<sequence length="275" mass="30538">MQPDAALIPFPGPGPGWTPGIDGLVDCLLGDRPPRVWSLLVTIFGDLARDGSARLGGQLINRLTDRMRLKPEAVRVALHRLRKDSWIESERAGRQSLYRLTPSGRTQSRAASPLIYARTAPAELAWLVLADRTEMPEGAASGIVWILPHAGLTTYPPRDPGHLHLPLPADTHVPGWIRTRVCDENLVRMAHEFEARLVRLDDLCGSRPRFGPIETAMLRVLLVHGWRRIALKAPTLPDHVFPETWRGGSCRSRVTALLDRLPRPHPDDLVADITA</sequence>
<reference evidence="4" key="1">
    <citation type="submission" date="2018-03" db="EMBL/GenBank/DDBJ databases">
        <title>Genomic analysis of the strain SH-1 isolated from shrimp intestine.</title>
        <authorList>
            <person name="Kim Y.-S."/>
            <person name="Kim S.-E."/>
            <person name="Kim K.-H."/>
        </authorList>
    </citation>
    <scope>NUCLEOTIDE SEQUENCE [LARGE SCALE GENOMIC DNA]</scope>
    <source>
        <strain evidence="4">SH-1</strain>
    </source>
</reference>
<name>A0A2S0MKF9_9RHOB</name>
<feature type="domain" description="Transcriptional repressor PaaX-like C-terminal" evidence="2">
    <location>
        <begin position="192"/>
        <end position="257"/>
    </location>
</feature>
<organism evidence="3 4">
    <name type="scientific">Pukyongiella litopenaei</name>
    <dbReference type="NCBI Taxonomy" id="2605946"/>
    <lineage>
        <taxon>Bacteria</taxon>
        <taxon>Pseudomonadati</taxon>
        <taxon>Pseudomonadota</taxon>
        <taxon>Alphaproteobacteria</taxon>
        <taxon>Rhodobacterales</taxon>
        <taxon>Paracoccaceae</taxon>
        <taxon>Pukyongiella</taxon>
    </lineage>
</organism>
<dbReference type="PANTHER" id="PTHR30319:SF1">
    <property type="entry name" value="TRANSCRIPTIONAL REPRESSOR PAAX"/>
    <property type="match status" value="1"/>
</dbReference>
<feature type="domain" description="Transcriptional repressor PaaX-like N-terminal" evidence="1">
    <location>
        <begin position="37"/>
        <end position="102"/>
    </location>
</feature>
<evidence type="ECO:0000313" key="4">
    <source>
        <dbReference type="Proteomes" id="UP000237655"/>
    </source>
</evidence>
<accession>A0A2S0MKF9</accession>
<dbReference type="AlphaFoldDB" id="A0A2S0MKF9"/>
<dbReference type="Gene3D" id="1.10.10.10">
    <property type="entry name" value="Winged helix-like DNA-binding domain superfamily/Winged helix DNA-binding domain"/>
    <property type="match status" value="1"/>
</dbReference>
<dbReference type="SUPFAM" id="SSF46785">
    <property type="entry name" value="Winged helix' DNA-binding domain"/>
    <property type="match status" value="1"/>
</dbReference>
<dbReference type="Gene3D" id="1.20.58.1460">
    <property type="match status" value="1"/>
</dbReference>
<dbReference type="Gene3D" id="3.30.70.2670">
    <property type="match status" value="1"/>
</dbReference>
<gene>
    <name evidence="3" type="ORF">C6Y53_00530</name>
</gene>